<evidence type="ECO:0000313" key="4">
    <source>
        <dbReference type="Proteomes" id="UP000053405"/>
    </source>
</evidence>
<dbReference type="PANTHER" id="PTHR33371:SF18">
    <property type="entry name" value="MCE-FAMILY PROTEIN MCE3C"/>
    <property type="match status" value="1"/>
</dbReference>
<proteinExistence type="predicted"/>
<dbReference type="Pfam" id="PF11887">
    <property type="entry name" value="Mce4_CUP1"/>
    <property type="match status" value="1"/>
</dbReference>
<feature type="domain" description="Mammalian cell entry C-terminal" evidence="2">
    <location>
        <begin position="118"/>
        <end position="293"/>
    </location>
</feature>
<dbReference type="InterPro" id="IPR024516">
    <property type="entry name" value="Mce_C"/>
</dbReference>
<dbReference type="OrthoDB" id="5241191at2"/>
<dbReference type="EMBL" id="BANT01000004">
    <property type="protein sequence ID" value="GAC56353.1"/>
    <property type="molecule type" value="Genomic_DNA"/>
</dbReference>
<evidence type="ECO:0000259" key="2">
    <source>
        <dbReference type="Pfam" id="PF11887"/>
    </source>
</evidence>
<feature type="domain" description="Mce/MlaD" evidence="1">
    <location>
        <begin position="40"/>
        <end position="111"/>
    </location>
</feature>
<dbReference type="STRING" id="1121927.GOHSU_04_02230"/>
<dbReference type="AlphaFoldDB" id="L7L8J5"/>
<evidence type="ECO:0000313" key="3">
    <source>
        <dbReference type="EMBL" id="GAC56353.1"/>
    </source>
</evidence>
<dbReference type="GO" id="GO:0005576">
    <property type="term" value="C:extracellular region"/>
    <property type="evidence" value="ECO:0007669"/>
    <property type="project" value="TreeGrafter"/>
</dbReference>
<name>L7L8J5_9ACTN</name>
<dbReference type="NCBIfam" id="TIGR00996">
    <property type="entry name" value="Mtu_fam_mce"/>
    <property type="match status" value="1"/>
</dbReference>
<organism evidence="3 4">
    <name type="scientific">Gordonia hirsuta DSM 44140 = NBRC 16056</name>
    <dbReference type="NCBI Taxonomy" id="1121927"/>
    <lineage>
        <taxon>Bacteria</taxon>
        <taxon>Bacillati</taxon>
        <taxon>Actinomycetota</taxon>
        <taxon>Actinomycetes</taxon>
        <taxon>Mycobacteriales</taxon>
        <taxon>Gordoniaceae</taxon>
        <taxon>Gordonia</taxon>
    </lineage>
</organism>
<reference evidence="3 4" key="1">
    <citation type="submission" date="2012-12" db="EMBL/GenBank/DDBJ databases">
        <title>Whole genome shotgun sequence of Gordonia hirsuta NBRC 16056.</title>
        <authorList>
            <person name="Isaki-Nakamura S."/>
            <person name="Hosoyama A."/>
            <person name="Tsuchikane K."/>
            <person name="Katsumata H."/>
            <person name="Baba S."/>
            <person name="Yamazaki S."/>
            <person name="Fujita N."/>
        </authorList>
    </citation>
    <scope>NUCLEOTIDE SEQUENCE [LARGE SCALE GENOMIC DNA]</scope>
    <source>
        <strain evidence="3 4">NBRC 16056</strain>
    </source>
</reference>
<dbReference type="RefSeq" id="WP_005936396.1">
    <property type="nucleotide sequence ID" value="NZ_ATVK01000041.1"/>
</dbReference>
<dbReference type="Proteomes" id="UP000053405">
    <property type="component" value="Unassembled WGS sequence"/>
</dbReference>
<evidence type="ECO:0000259" key="1">
    <source>
        <dbReference type="Pfam" id="PF02470"/>
    </source>
</evidence>
<comment type="caution">
    <text evidence="3">The sequence shown here is derived from an EMBL/GenBank/DDBJ whole genome shotgun (WGS) entry which is preliminary data.</text>
</comment>
<gene>
    <name evidence="3" type="primary">mceC</name>
    <name evidence="3" type="ORF">GOHSU_04_02230</name>
</gene>
<protein>
    <submittedName>
        <fullName evidence="3">Mce family protein</fullName>
    </submittedName>
</protein>
<keyword evidence="4" id="KW-1185">Reference proteome</keyword>
<dbReference type="PANTHER" id="PTHR33371">
    <property type="entry name" value="INTERMEMBRANE PHOSPHOLIPID TRANSPORT SYSTEM BINDING PROTEIN MLAD-RELATED"/>
    <property type="match status" value="1"/>
</dbReference>
<dbReference type="InterPro" id="IPR005693">
    <property type="entry name" value="Mce"/>
</dbReference>
<dbReference type="PRINTS" id="PR01782">
    <property type="entry name" value="MCEVIRFACTOR"/>
</dbReference>
<accession>L7L8J5</accession>
<dbReference type="InterPro" id="IPR052336">
    <property type="entry name" value="MlaD_Phospholipid_Transporter"/>
</dbReference>
<dbReference type="InterPro" id="IPR003399">
    <property type="entry name" value="Mce/MlaD"/>
</dbReference>
<sequence length="341" mass="35322">MIRYERKNTLRTGVIGLLVIALVAAAATSISSLPLLASKRVYIAEVADAAGLRVGDDVVQHGVVVGRVSALALAGDHVDVTLRVDGAARLADQTSARISTATVLGTRQVILTSAGTGTLAAGAVIPRTRTQVPYDLTTALGDLTEAAADLDTDQMVAALAAVDDVLSGTPDQLRDAVAGVGALSETIAQRDTQLRSLLARADQVSGVLAQRSAAVNALIGDADVILGELVSRRRTVETLMANVTLLSQSLGKVVADNRATLAPTLDSVNSVLEILSRQRTDIGQAISSLAPYVTELGEAVASGPFFSSYIANLLPGQIIEPFLRQAMAAEGIPYPAKGGRR</sequence>
<dbReference type="eggNOG" id="COG1463">
    <property type="taxonomic scope" value="Bacteria"/>
</dbReference>
<dbReference type="Pfam" id="PF02470">
    <property type="entry name" value="MlaD"/>
    <property type="match status" value="1"/>
</dbReference>